<reference evidence="1 2" key="1">
    <citation type="submission" date="2020-08" db="EMBL/GenBank/DDBJ databases">
        <title>A Genomic Blueprint of the Chicken Gut Microbiome.</title>
        <authorList>
            <person name="Gilroy R."/>
            <person name="Ravi A."/>
            <person name="Getino M."/>
            <person name="Pursley I."/>
            <person name="Horton D.L."/>
            <person name="Alikhan N.-F."/>
            <person name="Baker D."/>
            <person name="Gharbi K."/>
            <person name="Hall N."/>
            <person name="Watson M."/>
            <person name="Adriaenssens E.M."/>
            <person name="Foster-Nyarko E."/>
            <person name="Jarju S."/>
            <person name="Secka A."/>
            <person name="Antonio M."/>
            <person name="Oren A."/>
            <person name="Chaudhuri R."/>
            <person name="La Ragione R.M."/>
            <person name="Hildebrand F."/>
            <person name="Pallen M.J."/>
        </authorList>
    </citation>
    <scope>NUCLEOTIDE SEQUENCE [LARGE SCALE GENOMIC DNA]</scope>
    <source>
        <strain evidence="1 2">Sa1YVA5</strain>
    </source>
</reference>
<comment type="caution">
    <text evidence="1">The sequence shown here is derived from an EMBL/GenBank/DDBJ whole genome shotgun (WGS) entry which is preliminary data.</text>
</comment>
<dbReference type="EMBL" id="JACSPR010000014">
    <property type="protein sequence ID" value="MBD8031345.1"/>
    <property type="molecule type" value="Genomic_DNA"/>
</dbReference>
<protein>
    <submittedName>
        <fullName evidence="1">Uncharacterized protein</fullName>
    </submittedName>
</protein>
<name>A0A8I0HLC9_9CORY</name>
<evidence type="ECO:0000313" key="1">
    <source>
        <dbReference type="EMBL" id="MBD8031345.1"/>
    </source>
</evidence>
<dbReference type="Proteomes" id="UP000650224">
    <property type="component" value="Unassembled WGS sequence"/>
</dbReference>
<organism evidence="1 2">
    <name type="scientific">Corynebacterium gallinarum</name>
    <dbReference type="NCBI Taxonomy" id="2762214"/>
    <lineage>
        <taxon>Bacteria</taxon>
        <taxon>Bacillati</taxon>
        <taxon>Actinomycetota</taxon>
        <taxon>Actinomycetes</taxon>
        <taxon>Mycobacteriales</taxon>
        <taxon>Corynebacteriaceae</taxon>
        <taxon>Corynebacterium</taxon>
    </lineage>
</organism>
<dbReference type="RefSeq" id="WP_191734572.1">
    <property type="nucleotide sequence ID" value="NZ_JACSPR010000014.1"/>
</dbReference>
<sequence>MLTHPAHTTAPLLRYLQAAPVVSDHAGRMFSATDYVLTQPTCVLDQHSGDCPNSTTLSPVSLVLNLIFAPREQRLQTPPPVPIDHPGVVVIVDLGSNHCNGSGAGSSNNRNKRSTNHRVIERGGATVQAVQEFLSDQLYLPTKYLDEGMVRAPYFDGEKFTAVSYSEIITAMGASSDPWDEAGARWLLNNRLRLAVYRVQADRLITPEEVAQLPYW</sequence>
<keyword evidence="2" id="KW-1185">Reference proteome</keyword>
<dbReference type="AlphaFoldDB" id="A0A8I0HLC9"/>
<proteinExistence type="predicted"/>
<gene>
    <name evidence="1" type="ORF">H9627_13660</name>
</gene>
<evidence type="ECO:0000313" key="2">
    <source>
        <dbReference type="Proteomes" id="UP000650224"/>
    </source>
</evidence>
<accession>A0A8I0HLC9</accession>